<keyword evidence="2" id="KW-1185">Reference proteome</keyword>
<evidence type="ECO:0000313" key="1">
    <source>
        <dbReference type="EMBL" id="KAK1148576.1"/>
    </source>
</evidence>
<proteinExistence type="predicted"/>
<name>A0ACC3BD86_9EURO</name>
<protein>
    <submittedName>
        <fullName evidence="1">Uncharacterized protein</fullName>
    </submittedName>
</protein>
<gene>
    <name evidence="1" type="ORF">N8T08_009583</name>
</gene>
<accession>A0ACC3BD86</accession>
<reference evidence="1 2" key="1">
    <citation type="journal article" date="2023" name="ACS Omega">
        <title>Identification of the Neoaspergillic Acid Biosynthesis Gene Cluster by Establishing an In Vitro CRISPR-Ribonucleoprotein Genetic System in Aspergillus melleus.</title>
        <authorList>
            <person name="Yuan B."/>
            <person name="Grau M.F."/>
            <person name="Murata R.M."/>
            <person name="Torok T."/>
            <person name="Venkateswaran K."/>
            <person name="Stajich J.E."/>
            <person name="Wang C.C.C."/>
        </authorList>
    </citation>
    <scope>NUCLEOTIDE SEQUENCE [LARGE SCALE GENOMIC DNA]</scope>
    <source>
        <strain evidence="1 2">IMV 1140</strain>
    </source>
</reference>
<sequence>MPSQQALRNLYVGQDVGNVPKPALVLDAAIIRRHCQTMIQTVKELGVGFRAHVKSHKTTEVAEMQVNDPNLDGNFIASTVLEIETLVPLLKKLKSEGRRVNVLYGIPLVPSQVTRLAKIALEVGKGSISVMIDHPDQLNFLPRFSAIAKSPVSVFLKVDSGYHRAGLPPAALNKQGLLEKLADFEKQGHARLFGVYSHSSLSYAGTTAQEAMTHLINEITCCREAVQHHLQYFPGKQLVISVGATPQALSSQHLLQNDHDGHAGPETRALRDLLRAPFSSDLDANITVELHAGVYPLLDMQQLSTNAGPNTRNPQDDIAISVLAEVCSVYNDGERSSPEALLAAGTLALGREPCLSYSGWAVVSPWRLSASDSLSRLIVERISQEHSIVSWEDTRVESSGIPLSVGQVVKLYPNHACVAASFYNLYFVVDSEQDSEAARIVDVWSQIAPLPINHLDNIDIKRSAGALWKTPLSSRILAAMFDTVPQALVLGVYLLIFACLVRFITLLSKRPFPVNAPKFAPGYPVVGALRFFFNRERFCYDSRTASPTGNYSYYLGRHRVVGLSGPQGRKTFFESRDLDLDQGVNLFVAFGSAVERASDRTTETHDSYLRTSLRTAFLRTESLAFMPAAIHACTSSTWNRIAAQSLIDPFREMAGLYAQSAMAVLGMDEVARSPELLSKVRGLVGALDGTFSAVDMVVPWLLNPLHIPVVIALGRLYVMMWRIVRHRKQQQQQKAGYFKKEGMLQQLIDKGRSTRAILKIVMVSQFVSQVISPTLSSWLLMGLATDAHWMARIRQEVDQVAAKYRKEKESTEQVLGTLDLHAWEQEFPLIEACLLETIRIRGVPLAFRKNISRADIPIGDTGEVIPPGAYATHYADEVHMDPDIYPDPQRWDPGRFLSDRAEHRKEPMGHVGFGMGRRTCPGQRLTLE</sequence>
<dbReference type="Proteomes" id="UP001177260">
    <property type="component" value="Unassembled WGS sequence"/>
</dbReference>
<dbReference type="EMBL" id="JAOPJF010000007">
    <property type="protein sequence ID" value="KAK1148576.1"/>
    <property type="molecule type" value="Genomic_DNA"/>
</dbReference>
<organism evidence="1 2">
    <name type="scientific">Aspergillus melleus</name>
    <dbReference type="NCBI Taxonomy" id="138277"/>
    <lineage>
        <taxon>Eukaryota</taxon>
        <taxon>Fungi</taxon>
        <taxon>Dikarya</taxon>
        <taxon>Ascomycota</taxon>
        <taxon>Pezizomycotina</taxon>
        <taxon>Eurotiomycetes</taxon>
        <taxon>Eurotiomycetidae</taxon>
        <taxon>Eurotiales</taxon>
        <taxon>Aspergillaceae</taxon>
        <taxon>Aspergillus</taxon>
        <taxon>Aspergillus subgen. Circumdati</taxon>
    </lineage>
</organism>
<evidence type="ECO:0000313" key="2">
    <source>
        <dbReference type="Proteomes" id="UP001177260"/>
    </source>
</evidence>
<comment type="caution">
    <text evidence="1">The sequence shown here is derived from an EMBL/GenBank/DDBJ whole genome shotgun (WGS) entry which is preliminary data.</text>
</comment>